<evidence type="ECO:0000313" key="2">
    <source>
        <dbReference type="Proteomes" id="UP001189122"/>
    </source>
</evidence>
<dbReference type="EMBL" id="LR743598">
    <property type="protein sequence ID" value="CAA2629462.1"/>
    <property type="molecule type" value="Genomic_DNA"/>
</dbReference>
<proteinExistence type="predicted"/>
<dbReference type="AlphaFoldDB" id="A0A7I8JEX4"/>
<accession>A0A7I8JEX4</accession>
<gene>
    <name evidence="1" type="ORF">SI7747_11015100</name>
</gene>
<sequence length="130" mass="14383">MRERKGGRGEEMVSKTPLLEEDGGGAWERLRSEAAQEARHQVVFSLPMILTNMAYYCMPLVSAMFAGHLGNVEFAGSTLVNSWPPSPATPSNITTVDTKGNIFSLTCESLHIELFLLRYGLHLILLDCKI</sequence>
<name>A0A7I8JEX4_SPIIN</name>
<protein>
    <submittedName>
        <fullName evidence="1">Uncharacterized protein</fullName>
    </submittedName>
</protein>
<evidence type="ECO:0000313" key="1">
    <source>
        <dbReference type="EMBL" id="CAA2629462.1"/>
    </source>
</evidence>
<dbReference type="Proteomes" id="UP001189122">
    <property type="component" value="Unassembled WGS sequence"/>
</dbReference>
<organism evidence="1">
    <name type="scientific">Spirodela intermedia</name>
    <name type="common">Intermediate duckweed</name>
    <dbReference type="NCBI Taxonomy" id="51605"/>
    <lineage>
        <taxon>Eukaryota</taxon>
        <taxon>Viridiplantae</taxon>
        <taxon>Streptophyta</taxon>
        <taxon>Embryophyta</taxon>
        <taxon>Tracheophyta</taxon>
        <taxon>Spermatophyta</taxon>
        <taxon>Magnoliopsida</taxon>
        <taxon>Liliopsida</taxon>
        <taxon>Araceae</taxon>
        <taxon>Lemnoideae</taxon>
        <taxon>Spirodela</taxon>
    </lineage>
</organism>
<keyword evidence="2" id="KW-1185">Reference proteome</keyword>
<dbReference type="EMBL" id="CACRZD030000011">
    <property type="protein sequence ID" value="CAA6668706.1"/>
    <property type="molecule type" value="Genomic_DNA"/>
</dbReference>
<reference evidence="1 2" key="1">
    <citation type="submission" date="2019-12" db="EMBL/GenBank/DDBJ databases">
        <authorList>
            <person name="Scholz U."/>
            <person name="Mascher M."/>
            <person name="Fiebig A."/>
        </authorList>
    </citation>
    <scope>NUCLEOTIDE SEQUENCE</scope>
</reference>